<dbReference type="HOGENOM" id="CLU_2980012_0_0_1"/>
<keyword evidence="1" id="KW-0472">Membrane</keyword>
<keyword evidence="1" id="KW-1133">Transmembrane helix</keyword>
<protein>
    <submittedName>
        <fullName evidence="2">Uncharacterized protein</fullName>
    </submittedName>
</protein>
<proteinExistence type="predicted"/>
<dbReference type="EMBL" id="KN833690">
    <property type="protein sequence ID" value="KIK29285.1"/>
    <property type="molecule type" value="Genomic_DNA"/>
</dbReference>
<feature type="transmembrane region" description="Helical" evidence="1">
    <location>
        <begin position="12"/>
        <end position="34"/>
    </location>
</feature>
<accession>A0A0C9YW03</accession>
<evidence type="ECO:0000313" key="3">
    <source>
        <dbReference type="Proteomes" id="UP000054018"/>
    </source>
</evidence>
<reference evidence="3" key="2">
    <citation type="submission" date="2015-01" db="EMBL/GenBank/DDBJ databases">
        <title>Evolutionary Origins and Diversification of the Mycorrhizal Mutualists.</title>
        <authorList>
            <consortium name="DOE Joint Genome Institute"/>
            <consortium name="Mycorrhizal Genomics Consortium"/>
            <person name="Kohler A."/>
            <person name="Kuo A."/>
            <person name="Nagy L.G."/>
            <person name="Floudas D."/>
            <person name="Copeland A."/>
            <person name="Barry K.W."/>
            <person name="Cichocki N."/>
            <person name="Veneault-Fourrey C."/>
            <person name="LaButti K."/>
            <person name="Lindquist E.A."/>
            <person name="Lipzen A."/>
            <person name="Lundell T."/>
            <person name="Morin E."/>
            <person name="Murat C."/>
            <person name="Riley R."/>
            <person name="Ohm R."/>
            <person name="Sun H."/>
            <person name="Tunlid A."/>
            <person name="Henrissat B."/>
            <person name="Grigoriev I.V."/>
            <person name="Hibbett D.S."/>
            <person name="Martin F."/>
        </authorList>
    </citation>
    <scope>NUCLEOTIDE SEQUENCE [LARGE SCALE GENOMIC DNA]</scope>
    <source>
        <strain evidence="3">441</strain>
    </source>
</reference>
<organism evidence="2 3">
    <name type="scientific">Pisolithus microcarpus 441</name>
    <dbReference type="NCBI Taxonomy" id="765257"/>
    <lineage>
        <taxon>Eukaryota</taxon>
        <taxon>Fungi</taxon>
        <taxon>Dikarya</taxon>
        <taxon>Basidiomycota</taxon>
        <taxon>Agaricomycotina</taxon>
        <taxon>Agaricomycetes</taxon>
        <taxon>Agaricomycetidae</taxon>
        <taxon>Boletales</taxon>
        <taxon>Sclerodermatineae</taxon>
        <taxon>Pisolithaceae</taxon>
        <taxon>Pisolithus</taxon>
    </lineage>
</organism>
<reference evidence="2 3" key="1">
    <citation type="submission" date="2014-04" db="EMBL/GenBank/DDBJ databases">
        <authorList>
            <consortium name="DOE Joint Genome Institute"/>
            <person name="Kuo A."/>
            <person name="Kohler A."/>
            <person name="Costa M.D."/>
            <person name="Nagy L.G."/>
            <person name="Floudas D."/>
            <person name="Copeland A."/>
            <person name="Barry K.W."/>
            <person name="Cichocki N."/>
            <person name="Veneault-Fourrey C."/>
            <person name="LaButti K."/>
            <person name="Lindquist E.A."/>
            <person name="Lipzen A."/>
            <person name="Lundell T."/>
            <person name="Morin E."/>
            <person name="Murat C."/>
            <person name="Sun H."/>
            <person name="Tunlid A."/>
            <person name="Henrissat B."/>
            <person name="Grigoriev I.V."/>
            <person name="Hibbett D.S."/>
            <person name="Martin F."/>
            <person name="Nordberg H.P."/>
            <person name="Cantor M.N."/>
            <person name="Hua S.X."/>
        </authorList>
    </citation>
    <scope>NUCLEOTIDE SEQUENCE [LARGE SCALE GENOMIC DNA]</scope>
    <source>
        <strain evidence="2 3">441</strain>
    </source>
</reference>
<gene>
    <name evidence="2" type="ORF">PISMIDRAFT_672723</name>
</gene>
<dbReference type="AlphaFoldDB" id="A0A0C9YW03"/>
<keyword evidence="3" id="KW-1185">Reference proteome</keyword>
<evidence type="ECO:0000256" key="1">
    <source>
        <dbReference type="SAM" id="Phobius"/>
    </source>
</evidence>
<sequence>MGLQVRLCRIHLILFFACSVLLWCSYDYLCVFVTRVLTDADTHPCFGCAFTCSRMTVY</sequence>
<keyword evidence="1" id="KW-0812">Transmembrane</keyword>
<name>A0A0C9YW03_9AGAM</name>
<dbReference type="Proteomes" id="UP000054018">
    <property type="component" value="Unassembled WGS sequence"/>
</dbReference>
<evidence type="ECO:0000313" key="2">
    <source>
        <dbReference type="EMBL" id="KIK29285.1"/>
    </source>
</evidence>